<protein>
    <submittedName>
        <fullName evidence="7">Carbohydrate kinase</fullName>
    </submittedName>
</protein>
<dbReference type="PANTHER" id="PTHR43085:SF1">
    <property type="entry name" value="PSEUDOURIDINE KINASE-RELATED"/>
    <property type="match status" value="1"/>
</dbReference>
<feature type="domain" description="Carbohydrate kinase PfkB" evidence="6">
    <location>
        <begin position="12"/>
        <end position="293"/>
    </location>
</feature>
<keyword evidence="3" id="KW-0547">Nucleotide-binding</keyword>
<accession>A0A4S4FUQ3</accession>
<dbReference type="EMBL" id="SSSN01000005">
    <property type="protein sequence ID" value="THG34599.1"/>
    <property type="molecule type" value="Genomic_DNA"/>
</dbReference>
<comment type="similarity">
    <text evidence="1">Belongs to the carbohydrate kinase PfkB family.</text>
</comment>
<evidence type="ECO:0000313" key="8">
    <source>
        <dbReference type="Proteomes" id="UP000307380"/>
    </source>
</evidence>
<evidence type="ECO:0000256" key="3">
    <source>
        <dbReference type="ARBA" id="ARBA00022741"/>
    </source>
</evidence>
<organism evidence="7 8">
    <name type="scientific">Orlajensenia flava</name>
    <dbReference type="NCBI Taxonomy" id="2565934"/>
    <lineage>
        <taxon>Bacteria</taxon>
        <taxon>Bacillati</taxon>
        <taxon>Actinomycetota</taxon>
        <taxon>Actinomycetes</taxon>
        <taxon>Micrococcales</taxon>
        <taxon>Microbacteriaceae</taxon>
        <taxon>Orlajensenia</taxon>
    </lineage>
</organism>
<dbReference type="CDD" id="cd01167">
    <property type="entry name" value="bac_FRK"/>
    <property type="match status" value="1"/>
</dbReference>
<sequence length="299" mass="30578">MSQPRVMDAVDVLVIGEALIDVVRSPGGDAEHVGGSPANVALGLGRLGVDVSLLTCIGRDARGTAIAEHLADSGVDVLERSYSDAATSTAIATLAADGSASYQFDVTWRLSSAVLPVHPRIVHTGSIAAFLAPGAVAVREHLASVGADEITFDPNVRPALIGSREQALPVFEQTARLASVVKLSDEDAEWLYPGAGPAEVLERILALGPRLAAITLGGAGSMLAAGDFAVEVPVTAVDVVDTIGAGDTYMASLIDSILAEGTDGLTRDAVERIGRRASRAAAVTVSRAGADLPTRAEIG</sequence>
<dbReference type="GO" id="GO:0016301">
    <property type="term" value="F:kinase activity"/>
    <property type="evidence" value="ECO:0007669"/>
    <property type="project" value="UniProtKB-KW"/>
</dbReference>
<keyword evidence="2" id="KW-0808">Transferase</keyword>
<dbReference type="InterPro" id="IPR002173">
    <property type="entry name" value="Carboh/pur_kinase_PfkB_CS"/>
</dbReference>
<dbReference type="InterPro" id="IPR029056">
    <property type="entry name" value="Ribokinase-like"/>
</dbReference>
<keyword evidence="8" id="KW-1185">Reference proteome</keyword>
<dbReference type="PANTHER" id="PTHR43085">
    <property type="entry name" value="HEXOKINASE FAMILY MEMBER"/>
    <property type="match status" value="1"/>
</dbReference>
<reference evidence="7 8" key="1">
    <citation type="submission" date="2019-04" db="EMBL/GenBank/DDBJ databases">
        <authorList>
            <person name="Jiang L."/>
        </authorList>
    </citation>
    <scope>NUCLEOTIDE SEQUENCE [LARGE SCALE GENOMIC DNA]</scope>
    <source>
        <strain evidence="7 8">YIM 131861</strain>
    </source>
</reference>
<keyword evidence="5" id="KW-0067">ATP-binding</keyword>
<dbReference type="Pfam" id="PF00294">
    <property type="entry name" value="PfkB"/>
    <property type="match status" value="1"/>
</dbReference>
<dbReference type="AlphaFoldDB" id="A0A4S4FUQ3"/>
<evidence type="ECO:0000259" key="6">
    <source>
        <dbReference type="Pfam" id="PF00294"/>
    </source>
</evidence>
<keyword evidence="4 7" id="KW-0418">Kinase</keyword>
<evidence type="ECO:0000256" key="1">
    <source>
        <dbReference type="ARBA" id="ARBA00010688"/>
    </source>
</evidence>
<dbReference type="Gene3D" id="3.40.1190.20">
    <property type="match status" value="1"/>
</dbReference>
<dbReference type="Proteomes" id="UP000307380">
    <property type="component" value="Unassembled WGS sequence"/>
</dbReference>
<dbReference type="InterPro" id="IPR011611">
    <property type="entry name" value="PfkB_dom"/>
</dbReference>
<dbReference type="GO" id="GO:0005524">
    <property type="term" value="F:ATP binding"/>
    <property type="evidence" value="ECO:0007669"/>
    <property type="project" value="UniProtKB-KW"/>
</dbReference>
<dbReference type="SUPFAM" id="SSF53613">
    <property type="entry name" value="Ribokinase-like"/>
    <property type="match status" value="1"/>
</dbReference>
<dbReference type="OrthoDB" id="9795789at2"/>
<gene>
    <name evidence="7" type="ORF">E6C70_09170</name>
</gene>
<evidence type="ECO:0000256" key="5">
    <source>
        <dbReference type="ARBA" id="ARBA00022840"/>
    </source>
</evidence>
<dbReference type="InterPro" id="IPR050306">
    <property type="entry name" value="PfkB_Carbo_kinase"/>
</dbReference>
<evidence type="ECO:0000313" key="7">
    <source>
        <dbReference type="EMBL" id="THG34599.1"/>
    </source>
</evidence>
<evidence type="ECO:0000256" key="2">
    <source>
        <dbReference type="ARBA" id="ARBA00022679"/>
    </source>
</evidence>
<proteinExistence type="inferred from homology"/>
<name>A0A4S4FUQ3_9MICO</name>
<comment type="caution">
    <text evidence="7">The sequence shown here is derived from an EMBL/GenBank/DDBJ whole genome shotgun (WGS) entry which is preliminary data.</text>
</comment>
<evidence type="ECO:0000256" key="4">
    <source>
        <dbReference type="ARBA" id="ARBA00022777"/>
    </source>
</evidence>
<dbReference type="PROSITE" id="PS00583">
    <property type="entry name" value="PFKB_KINASES_1"/>
    <property type="match status" value="1"/>
</dbReference>